<protein>
    <submittedName>
        <fullName evidence="2">Uncharacterized protein</fullName>
    </submittedName>
</protein>
<proteinExistence type="predicted"/>
<evidence type="ECO:0000313" key="2">
    <source>
        <dbReference type="EMBL" id="CAD9717378.1"/>
    </source>
</evidence>
<evidence type="ECO:0000256" key="1">
    <source>
        <dbReference type="SAM" id="MobiDB-lite"/>
    </source>
</evidence>
<reference evidence="2" key="1">
    <citation type="submission" date="2021-01" db="EMBL/GenBank/DDBJ databases">
        <authorList>
            <person name="Corre E."/>
            <person name="Pelletier E."/>
            <person name="Niang G."/>
            <person name="Scheremetjew M."/>
            <person name="Finn R."/>
            <person name="Kale V."/>
            <person name="Holt S."/>
            <person name="Cochrane G."/>
            <person name="Meng A."/>
            <person name="Brown T."/>
            <person name="Cohen L."/>
        </authorList>
    </citation>
    <scope>NUCLEOTIDE SEQUENCE</scope>
    <source>
        <strain evidence="2">CCMP1205</strain>
    </source>
</reference>
<dbReference type="EMBL" id="HBHL01009361">
    <property type="protein sequence ID" value="CAD9717378.1"/>
    <property type="molecule type" value="Transcribed_RNA"/>
</dbReference>
<organism evidence="2">
    <name type="scientific">Chloropicon primus</name>
    <dbReference type="NCBI Taxonomy" id="1764295"/>
    <lineage>
        <taxon>Eukaryota</taxon>
        <taxon>Viridiplantae</taxon>
        <taxon>Chlorophyta</taxon>
        <taxon>Chloropicophyceae</taxon>
        <taxon>Chloropicales</taxon>
        <taxon>Chloropicaceae</taxon>
        <taxon>Chloropicon</taxon>
    </lineage>
</organism>
<feature type="region of interest" description="Disordered" evidence="1">
    <location>
        <begin position="1"/>
        <end position="22"/>
    </location>
</feature>
<sequence length="278" mass="31615">VKMAVTRGASKRRRTEAKHALEGPTMSGDTILRIVALQGLRSFEDLGRVAAVSTTLRDTVNESLACWIQTAEHMGRRGDKLTKGNANKILLLSAQDLRSLSYEAVELDRIRVAHLYDATDVMDVARAKYGMTDGLKSARRKRVQRSGAIRATQARKRKASEVEQAERRQVLCAAMHRLDSTLQPRADSRLCNGWIRDGHGDPDSIAITMLEMRWLHSTKFYKKRLRYLREEHRAFAGWLPPHEYRAHMDDISADAKRDTVKHYEESGRASEIPPSLRR</sequence>
<gene>
    <name evidence="2" type="ORF">CPRI1469_LOCUS6238</name>
</gene>
<name>A0A7S2T330_9CHLO</name>
<feature type="non-terminal residue" evidence="2">
    <location>
        <position position="1"/>
    </location>
</feature>
<dbReference type="AlphaFoldDB" id="A0A7S2T330"/>
<accession>A0A7S2T330</accession>